<dbReference type="RefSeq" id="WP_420906249.1">
    <property type="nucleotide sequence ID" value="NZ_BAAFGK010000005.1"/>
</dbReference>
<feature type="binding site" evidence="8">
    <location>
        <position position="245"/>
    </location>
    <ligand>
        <name>NADP(+)</name>
        <dbReference type="ChEBI" id="CHEBI:58349"/>
    </ligand>
</feature>
<sequence length="285" mass="30921">MEKTHIYGVIGDPIHHSLSPFMHQLAYAELNMPTCRYLPFHVRAERLAEAVRGMAALGIEGFNATIPHKENLIPLMDELDPFARMIGAVNTVRIDPSGRMTGYNTDAYGFVTDLREIFSEPLHDLDILVLGAGGAARGVLAGLLQEGANRITLMNRTLNRAETLAKRFAGHFPDQLVTPLSWSNRLPACRLVINTTSLGMGDDGAPVPDLSDLAEDAVVYDIVYAPAVTPLLDAARGRGLNVENGLGMLIHQGARAFEIWTGRMMPVAAVRGGLKERMGVASLRG</sequence>
<evidence type="ECO:0000259" key="10">
    <source>
        <dbReference type="Pfam" id="PF08501"/>
    </source>
</evidence>
<organism evidence="12 13">
    <name type="scientific">Candidatus Magnetaquiglobus chichijimensis</name>
    <dbReference type="NCBI Taxonomy" id="3141448"/>
    <lineage>
        <taxon>Bacteria</taxon>
        <taxon>Pseudomonadati</taxon>
        <taxon>Pseudomonadota</taxon>
        <taxon>Magnetococcia</taxon>
        <taxon>Magnetococcales</taxon>
        <taxon>Candidatus Magnetaquicoccaceae</taxon>
        <taxon>Candidatus Magnetaquiglobus</taxon>
    </lineage>
</organism>
<comment type="function">
    <text evidence="8">Involved in the biosynthesis of the chorismate, which leads to the biosynthesis of aromatic amino acids. Catalyzes the reversible NADPH linked reduction of 3-dehydroshikimate (DHSA) to yield shikimate (SA).</text>
</comment>
<feature type="binding site" evidence="8">
    <location>
        <position position="106"/>
    </location>
    <ligand>
        <name>shikimate</name>
        <dbReference type="ChEBI" id="CHEBI:36208"/>
    </ligand>
</feature>
<keyword evidence="3 8" id="KW-0028">Amino-acid biosynthesis</keyword>
<comment type="caution">
    <text evidence="12">The sequence shown here is derived from an EMBL/GenBank/DDBJ whole genome shotgun (WGS) entry which is preliminary data.</text>
</comment>
<keyword evidence="5 8" id="KW-0560">Oxidoreductase</keyword>
<feature type="domain" description="Shikimate dehydrogenase substrate binding N-terminal" evidence="10">
    <location>
        <begin position="9"/>
        <end position="92"/>
    </location>
</feature>
<dbReference type="EMBL" id="BAAFGK010000005">
    <property type="protein sequence ID" value="GAB0058528.1"/>
    <property type="molecule type" value="Genomic_DNA"/>
</dbReference>
<dbReference type="InterPro" id="IPR013708">
    <property type="entry name" value="Shikimate_DH-bd_N"/>
</dbReference>
<comment type="similarity">
    <text evidence="8">Belongs to the shikimate dehydrogenase family.</text>
</comment>
<feature type="binding site" evidence="8">
    <location>
        <begin position="17"/>
        <end position="19"/>
    </location>
    <ligand>
        <name>shikimate</name>
        <dbReference type="ChEBI" id="CHEBI:36208"/>
    </ligand>
</feature>
<evidence type="ECO:0000256" key="7">
    <source>
        <dbReference type="ARBA" id="ARBA00049442"/>
    </source>
</evidence>
<dbReference type="InterPro" id="IPR022893">
    <property type="entry name" value="Shikimate_DH_fam"/>
</dbReference>
<feature type="binding site" evidence="8">
    <location>
        <position position="222"/>
    </location>
    <ligand>
        <name>NADP(+)</name>
        <dbReference type="ChEBI" id="CHEBI:58349"/>
    </ligand>
</feature>
<comment type="pathway">
    <text evidence="1 8">Metabolic intermediate biosynthesis; chorismate biosynthesis; chorismate from D-erythrose 4-phosphate and phosphoenolpyruvate: step 4/7.</text>
</comment>
<comment type="subunit">
    <text evidence="8">Homodimer.</text>
</comment>
<feature type="domain" description="Quinate/shikimate 5-dehydrogenase/glutamyl-tRNA reductase" evidence="9">
    <location>
        <begin position="118"/>
        <end position="171"/>
    </location>
</feature>
<feature type="binding site" evidence="8">
    <location>
        <position position="90"/>
    </location>
    <ligand>
        <name>shikimate</name>
        <dbReference type="ChEBI" id="CHEBI:36208"/>
    </ligand>
</feature>
<dbReference type="GO" id="GO:0004764">
    <property type="term" value="F:shikimate 3-dehydrogenase (NADP+) activity"/>
    <property type="evidence" value="ECO:0007669"/>
    <property type="project" value="UniProtKB-EC"/>
</dbReference>
<dbReference type="Pfam" id="PF18317">
    <property type="entry name" value="SDH_C"/>
    <property type="match status" value="1"/>
</dbReference>
<feature type="domain" description="SDH C-terminal" evidence="11">
    <location>
        <begin position="245"/>
        <end position="271"/>
    </location>
</feature>
<evidence type="ECO:0000256" key="3">
    <source>
        <dbReference type="ARBA" id="ARBA00022605"/>
    </source>
</evidence>
<feature type="binding site" evidence="8">
    <location>
        <begin position="155"/>
        <end position="160"/>
    </location>
    <ligand>
        <name>NADP(+)</name>
        <dbReference type="ChEBI" id="CHEBI:58349"/>
    </ligand>
</feature>
<evidence type="ECO:0000256" key="2">
    <source>
        <dbReference type="ARBA" id="ARBA00012962"/>
    </source>
</evidence>
<name>A0ABQ0CCA2_9PROT</name>
<dbReference type="EC" id="1.1.1.25" evidence="2 8"/>
<feature type="binding site" evidence="8">
    <location>
        <begin position="131"/>
        <end position="135"/>
    </location>
    <ligand>
        <name>NADP(+)</name>
        <dbReference type="ChEBI" id="CHEBI:58349"/>
    </ligand>
</feature>
<evidence type="ECO:0000256" key="8">
    <source>
        <dbReference type="HAMAP-Rule" id="MF_00222"/>
    </source>
</evidence>
<dbReference type="InterPro" id="IPR011342">
    <property type="entry name" value="Shikimate_DH"/>
</dbReference>
<dbReference type="InterPro" id="IPR041121">
    <property type="entry name" value="SDH_C"/>
</dbReference>
<dbReference type="InterPro" id="IPR036291">
    <property type="entry name" value="NAD(P)-bd_dom_sf"/>
</dbReference>
<dbReference type="CDD" id="cd01065">
    <property type="entry name" value="NAD_bind_Shikimate_DH"/>
    <property type="match status" value="1"/>
</dbReference>
<evidence type="ECO:0000256" key="6">
    <source>
        <dbReference type="ARBA" id="ARBA00023141"/>
    </source>
</evidence>
<evidence type="ECO:0000259" key="11">
    <source>
        <dbReference type="Pfam" id="PF18317"/>
    </source>
</evidence>
<feature type="binding site" evidence="8">
    <location>
        <position position="224"/>
    </location>
    <ligand>
        <name>shikimate</name>
        <dbReference type="ChEBI" id="CHEBI:36208"/>
    </ligand>
</feature>
<feature type="binding site" evidence="8">
    <location>
        <position position="252"/>
    </location>
    <ligand>
        <name>shikimate</name>
        <dbReference type="ChEBI" id="CHEBI:36208"/>
    </ligand>
</feature>
<dbReference type="Proteomes" id="UP001628193">
    <property type="component" value="Unassembled WGS sequence"/>
</dbReference>
<keyword evidence="4 8" id="KW-0521">NADP</keyword>
<keyword evidence="6 8" id="KW-0057">Aromatic amino acid biosynthesis</keyword>
<dbReference type="NCBIfam" id="TIGR00507">
    <property type="entry name" value="aroE"/>
    <property type="match status" value="1"/>
</dbReference>
<accession>A0ABQ0CCA2</accession>
<dbReference type="HAMAP" id="MF_00222">
    <property type="entry name" value="Shikimate_DH_AroE"/>
    <property type="match status" value="1"/>
</dbReference>
<dbReference type="PANTHER" id="PTHR21089:SF1">
    <property type="entry name" value="BIFUNCTIONAL 3-DEHYDROQUINATE DEHYDRATASE_SHIKIMATE DEHYDROGENASE, CHLOROPLASTIC"/>
    <property type="match status" value="1"/>
</dbReference>
<dbReference type="Gene3D" id="3.40.50.720">
    <property type="entry name" value="NAD(P)-binding Rossmann-like Domain"/>
    <property type="match status" value="1"/>
</dbReference>
<comment type="catalytic activity">
    <reaction evidence="7 8">
        <text>shikimate + NADP(+) = 3-dehydroshikimate + NADPH + H(+)</text>
        <dbReference type="Rhea" id="RHEA:17737"/>
        <dbReference type="ChEBI" id="CHEBI:15378"/>
        <dbReference type="ChEBI" id="CHEBI:16630"/>
        <dbReference type="ChEBI" id="CHEBI:36208"/>
        <dbReference type="ChEBI" id="CHEBI:57783"/>
        <dbReference type="ChEBI" id="CHEBI:58349"/>
        <dbReference type="EC" id="1.1.1.25"/>
    </reaction>
</comment>
<dbReference type="Pfam" id="PF01488">
    <property type="entry name" value="Shikimate_DH"/>
    <property type="match status" value="1"/>
</dbReference>
<dbReference type="InterPro" id="IPR006151">
    <property type="entry name" value="Shikm_DH/Glu-tRNA_Rdtase"/>
</dbReference>
<evidence type="ECO:0000256" key="4">
    <source>
        <dbReference type="ARBA" id="ARBA00022857"/>
    </source>
</evidence>
<dbReference type="PANTHER" id="PTHR21089">
    <property type="entry name" value="SHIKIMATE DEHYDROGENASE"/>
    <property type="match status" value="1"/>
</dbReference>
<keyword evidence="13" id="KW-1185">Reference proteome</keyword>
<dbReference type="Gene3D" id="3.40.50.10860">
    <property type="entry name" value="Leucine Dehydrogenase, chain A, domain 1"/>
    <property type="match status" value="1"/>
</dbReference>
<dbReference type="SUPFAM" id="SSF51735">
    <property type="entry name" value="NAD(P)-binding Rossmann-fold domains"/>
    <property type="match status" value="1"/>
</dbReference>
<reference evidence="12 13" key="1">
    <citation type="submission" date="2024-09" db="EMBL/GenBank/DDBJ databases">
        <title>Draft genome sequence of Candidatus Magnetaquicoccaceae bacterium FCR-1.</title>
        <authorList>
            <person name="Shimoshige H."/>
            <person name="Shimamura S."/>
            <person name="Taoka A."/>
            <person name="Kobayashi H."/>
            <person name="Maekawa T."/>
        </authorList>
    </citation>
    <scope>NUCLEOTIDE SEQUENCE [LARGE SCALE GENOMIC DNA]</scope>
    <source>
        <strain evidence="12 13">FCR-1</strain>
    </source>
</reference>
<dbReference type="SUPFAM" id="SSF53223">
    <property type="entry name" value="Aminoacid dehydrogenase-like, N-terminal domain"/>
    <property type="match status" value="1"/>
</dbReference>
<dbReference type="Pfam" id="PF08501">
    <property type="entry name" value="Shikimate_dh_N"/>
    <property type="match status" value="1"/>
</dbReference>
<evidence type="ECO:0000313" key="13">
    <source>
        <dbReference type="Proteomes" id="UP001628193"/>
    </source>
</evidence>
<evidence type="ECO:0000256" key="5">
    <source>
        <dbReference type="ARBA" id="ARBA00023002"/>
    </source>
</evidence>
<feature type="active site" description="Proton acceptor" evidence="8">
    <location>
        <position position="69"/>
    </location>
</feature>
<evidence type="ECO:0000256" key="1">
    <source>
        <dbReference type="ARBA" id="ARBA00004871"/>
    </source>
</evidence>
<comment type="caution">
    <text evidence="8">Lacks conserved residue(s) required for the propagation of feature annotation.</text>
</comment>
<evidence type="ECO:0000313" key="12">
    <source>
        <dbReference type="EMBL" id="GAB0058528.1"/>
    </source>
</evidence>
<gene>
    <name evidence="8 12" type="primary">aroE</name>
    <name evidence="12" type="ORF">SIID45300_02879</name>
</gene>
<feature type="binding site" evidence="8">
    <location>
        <position position="65"/>
    </location>
    <ligand>
        <name>shikimate</name>
        <dbReference type="ChEBI" id="CHEBI:36208"/>
    </ligand>
</feature>
<proteinExistence type="inferred from homology"/>
<protein>
    <recommendedName>
        <fullName evidence="2 8">Shikimate dehydrogenase (NADP(+))</fullName>
        <shortName evidence="8">SDH</shortName>
        <ecNumber evidence="2 8">1.1.1.25</ecNumber>
    </recommendedName>
</protein>
<evidence type="ECO:0000259" key="9">
    <source>
        <dbReference type="Pfam" id="PF01488"/>
    </source>
</evidence>
<dbReference type="InterPro" id="IPR046346">
    <property type="entry name" value="Aminoacid_DH-like_N_sf"/>
</dbReference>